<feature type="chain" id="PRO_5044555638" evidence="1">
    <location>
        <begin position="18"/>
        <end position="286"/>
    </location>
</feature>
<name>A0A1B0GIP6_LUTLO</name>
<evidence type="ECO:0000313" key="4">
    <source>
        <dbReference type="Proteomes" id="UP000092461"/>
    </source>
</evidence>
<accession>A0A1B0GIP6</accession>
<dbReference type="EnsemblMetazoa" id="LLOJ004827-RA">
    <property type="protein sequence ID" value="LLOJ004827-PA"/>
    <property type="gene ID" value="LLOJ004827"/>
</dbReference>
<dbReference type="EMBL" id="AJWK01015148">
    <property type="status" value="NOT_ANNOTATED_CDS"/>
    <property type="molecule type" value="Genomic_DNA"/>
</dbReference>
<dbReference type="Proteomes" id="UP000092461">
    <property type="component" value="Unassembled WGS sequence"/>
</dbReference>
<evidence type="ECO:0000313" key="3">
    <source>
        <dbReference type="EnsemblMetazoa" id="LLOJ004827-PA"/>
    </source>
</evidence>
<reference evidence="4" key="1">
    <citation type="submission" date="2012-05" db="EMBL/GenBank/DDBJ databases">
        <title>Whole Genome Assembly of Lutzomyia longipalpis.</title>
        <authorList>
            <person name="Richards S."/>
            <person name="Qu C."/>
            <person name="Dillon R."/>
            <person name="Worley K."/>
            <person name="Scherer S."/>
            <person name="Batterton M."/>
            <person name="Taylor A."/>
            <person name="Hawes A."/>
            <person name="Hernandez B."/>
            <person name="Kovar C."/>
            <person name="Mandapat C."/>
            <person name="Pham C."/>
            <person name="Qu C."/>
            <person name="Jing C."/>
            <person name="Bess C."/>
            <person name="Bandaranaike D."/>
            <person name="Ngo D."/>
            <person name="Ongeri F."/>
            <person name="Arias F."/>
            <person name="Lara F."/>
            <person name="Weissenberger G."/>
            <person name="Kamau G."/>
            <person name="Han H."/>
            <person name="Shen H."/>
            <person name="Dinh H."/>
            <person name="Khalil I."/>
            <person name="Jones J."/>
            <person name="Shafer J."/>
            <person name="Jayaseelan J."/>
            <person name="Quiroz J."/>
            <person name="Blankenburg K."/>
            <person name="Nguyen L."/>
            <person name="Jackson L."/>
            <person name="Francisco L."/>
            <person name="Tang L.-Y."/>
            <person name="Pu L.-L."/>
            <person name="Perales L."/>
            <person name="Lorensuhewa L."/>
            <person name="Munidasa M."/>
            <person name="Coyle M."/>
            <person name="Taylor M."/>
            <person name="Puazo M."/>
            <person name="Firestine M."/>
            <person name="Scheel M."/>
            <person name="Javaid M."/>
            <person name="Wang M."/>
            <person name="Li M."/>
            <person name="Tabassum N."/>
            <person name="Saada N."/>
            <person name="Osuji N."/>
            <person name="Aqrawi P."/>
            <person name="Fu Q."/>
            <person name="Thornton R."/>
            <person name="Raj R."/>
            <person name="Goodspeed R."/>
            <person name="Mata R."/>
            <person name="Najjar R."/>
            <person name="Gubbala S."/>
            <person name="Lee S."/>
            <person name="Denson S."/>
            <person name="Patil S."/>
            <person name="Macmil S."/>
            <person name="Qi S."/>
            <person name="Matskevitch T."/>
            <person name="Palculict T."/>
            <person name="Mathew T."/>
            <person name="Vee V."/>
            <person name="Velamala V."/>
            <person name="Korchina V."/>
            <person name="Cai W."/>
            <person name="Liu W."/>
            <person name="Dai W."/>
            <person name="Zou X."/>
            <person name="Zhu Y."/>
            <person name="Zhang Y."/>
            <person name="Wu Y.-Q."/>
            <person name="Xin Y."/>
            <person name="Nazarath L."/>
            <person name="Kovar C."/>
            <person name="Han Y."/>
            <person name="Muzny D."/>
            <person name="Gibbs R."/>
        </authorList>
    </citation>
    <scope>NUCLEOTIDE SEQUENCE [LARGE SCALE GENOMIC DNA]</scope>
    <source>
        <strain evidence="4">Jacobina</strain>
    </source>
</reference>
<organism evidence="3 4">
    <name type="scientific">Lutzomyia longipalpis</name>
    <name type="common">Sand fly</name>
    <dbReference type="NCBI Taxonomy" id="7200"/>
    <lineage>
        <taxon>Eukaryota</taxon>
        <taxon>Metazoa</taxon>
        <taxon>Ecdysozoa</taxon>
        <taxon>Arthropoda</taxon>
        <taxon>Hexapoda</taxon>
        <taxon>Insecta</taxon>
        <taxon>Pterygota</taxon>
        <taxon>Neoptera</taxon>
        <taxon>Endopterygota</taxon>
        <taxon>Diptera</taxon>
        <taxon>Nematocera</taxon>
        <taxon>Psychodoidea</taxon>
        <taxon>Psychodidae</taxon>
        <taxon>Lutzomyia</taxon>
        <taxon>Lutzomyia</taxon>
    </lineage>
</organism>
<dbReference type="VEuPathDB" id="VectorBase:LLOJ004827"/>
<keyword evidence="4" id="KW-1185">Reference proteome</keyword>
<dbReference type="EMBL" id="GITU01002035">
    <property type="protein sequence ID" value="MBC1170738.1"/>
    <property type="molecule type" value="Transcribed_RNA"/>
</dbReference>
<reference evidence="2" key="2">
    <citation type="journal article" date="2020" name="BMC">
        <title>Leishmania infection induces a limited differential gene expression in the sand fly midgut.</title>
        <authorList>
            <person name="Coutinho-Abreu I.V."/>
            <person name="Serafim T.D."/>
            <person name="Meneses C."/>
            <person name="Kamhawi S."/>
            <person name="Oliveira F."/>
            <person name="Valenzuela J.G."/>
        </authorList>
    </citation>
    <scope>NUCLEOTIDE SEQUENCE</scope>
    <source>
        <strain evidence="2">Jacobina</strain>
        <tissue evidence="2">Midgut</tissue>
    </source>
</reference>
<sequence>MKVSWVLFVSASAIGMACITYGASTNATAEPKEIIDIPGNATKILAKATVAPEKDHQGGRRAVKNTKKDTKASASVLAVSTVATKAPPTPKPKKVTKKEQIRKAAEKAELICPKNPEKHVGWFALPCTNNKSCLIMGKKHVCCKVNTYRRCIQGVPKPIVEPPHEPILGIIQQKCPTTPLAELFWNVQTCDTDADCWPRVCCPDGQKKYCRNAAVELQKSNIPFARSLANPLEAMSGYIQCTPPPSPLYDLYPKPCNNTLDCFPNVCCQEKGGNTADLPRDPFWRS</sequence>
<evidence type="ECO:0000256" key="1">
    <source>
        <dbReference type="SAM" id="SignalP"/>
    </source>
</evidence>
<dbReference type="PROSITE" id="PS51257">
    <property type="entry name" value="PROKAR_LIPOPROTEIN"/>
    <property type="match status" value="1"/>
</dbReference>
<feature type="signal peptide" evidence="1">
    <location>
        <begin position="1"/>
        <end position="17"/>
    </location>
</feature>
<keyword evidence="1" id="KW-0732">Signal</keyword>
<protein>
    <submittedName>
        <fullName evidence="2">Putative conserved secreted protein</fullName>
    </submittedName>
</protein>
<proteinExistence type="predicted"/>
<reference evidence="3" key="3">
    <citation type="submission" date="2020-05" db="UniProtKB">
        <authorList>
            <consortium name="EnsemblMetazoa"/>
        </authorList>
    </citation>
    <scope>IDENTIFICATION</scope>
    <source>
        <strain evidence="3">Jacobina</strain>
    </source>
</reference>
<dbReference type="VEuPathDB" id="VectorBase:LLONM1_010173"/>
<evidence type="ECO:0000313" key="2">
    <source>
        <dbReference type="EMBL" id="MBC1170738.1"/>
    </source>
</evidence>
<dbReference type="AlphaFoldDB" id="A0A1B0GIP6"/>